<feature type="region of interest" description="Disordered" evidence="1">
    <location>
        <begin position="1"/>
        <end position="31"/>
    </location>
</feature>
<gene>
    <name evidence="2" type="ORF">TNIN_102771</name>
</gene>
<protein>
    <submittedName>
        <fullName evidence="2">Uncharacterized protein</fullName>
    </submittedName>
</protein>
<organism evidence="2 3">
    <name type="scientific">Trichonephila inaurata madagascariensis</name>
    <dbReference type="NCBI Taxonomy" id="2747483"/>
    <lineage>
        <taxon>Eukaryota</taxon>
        <taxon>Metazoa</taxon>
        <taxon>Ecdysozoa</taxon>
        <taxon>Arthropoda</taxon>
        <taxon>Chelicerata</taxon>
        <taxon>Arachnida</taxon>
        <taxon>Araneae</taxon>
        <taxon>Araneomorphae</taxon>
        <taxon>Entelegynae</taxon>
        <taxon>Araneoidea</taxon>
        <taxon>Nephilidae</taxon>
        <taxon>Trichonephila</taxon>
        <taxon>Trichonephila inaurata</taxon>
    </lineage>
</organism>
<reference evidence="2" key="1">
    <citation type="submission" date="2020-08" db="EMBL/GenBank/DDBJ databases">
        <title>Multicomponent nature underlies the extraordinary mechanical properties of spider dragline silk.</title>
        <authorList>
            <person name="Kono N."/>
            <person name="Nakamura H."/>
            <person name="Mori M."/>
            <person name="Yoshida Y."/>
            <person name="Ohtoshi R."/>
            <person name="Malay A.D."/>
            <person name="Moran D.A.P."/>
            <person name="Tomita M."/>
            <person name="Numata K."/>
            <person name="Arakawa K."/>
        </authorList>
    </citation>
    <scope>NUCLEOTIDE SEQUENCE</scope>
</reference>
<evidence type="ECO:0000256" key="1">
    <source>
        <dbReference type="SAM" id="MobiDB-lite"/>
    </source>
</evidence>
<keyword evidence="3" id="KW-1185">Reference proteome</keyword>
<name>A0A8X6YGR7_9ARAC</name>
<accession>A0A8X6YGR7</accession>
<evidence type="ECO:0000313" key="3">
    <source>
        <dbReference type="Proteomes" id="UP000886998"/>
    </source>
</evidence>
<dbReference type="AlphaFoldDB" id="A0A8X6YGR7"/>
<evidence type="ECO:0000313" key="2">
    <source>
        <dbReference type="EMBL" id="GFY71139.1"/>
    </source>
</evidence>
<sequence>MGNRKNRNSNGKYMFKGNRYTSKNNTNKIDKNIKSAPTASEIKLQNDSKMSSTVENEDILRTIGKGHSAARKLCSAINVNFPSMTAFR</sequence>
<dbReference type="Proteomes" id="UP000886998">
    <property type="component" value="Unassembled WGS sequence"/>
</dbReference>
<dbReference type="EMBL" id="BMAV01018633">
    <property type="protein sequence ID" value="GFY71139.1"/>
    <property type="molecule type" value="Genomic_DNA"/>
</dbReference>
<comment type="caution">
    <text evidence="2">The sequence shown here is derived from an EMBL/GenBank/DDBJ whole genome shotgun (WGS) entry which is preliminary data.</text>
</comment>
<proteinExistence type="predicted"/>